<proteinExistence type="predicted"/>
<keyword evidence="2" id="KW-1185">Reference proteome</keyword>
<comment type="caution">
    <text evidence="1">The sequence shown here is derived from an EMBL/GenBank/DDBJ whole genome shotgun (WGS) entry which is preliminary data.</text>
</comment>
<reference evidence="1" key="1">
    <citation type="journal article" date="2021" name="Open Biol.">
        <title>Shared evolutionary footprints suggest mitochondrial oxidative damage underlies multiple complex I losses in fungi.</title>
        <authorList>
            <person name="Schikora-Tamarit M.A."/>
            <person name="Marcet-Houben M."/>
            <person name="Nosek J."/>
            <person name="Gabaldon T."/>
        </authorList>
    </citation>
    <scope>NUCLEOTIDE SEQUENCE</scope>
    <source>
        <strain evidence="1">CBS2887</strain>
    </source>
</reference>
<sequence length="105" mass="11563">MRAFNFDSESKYSALFNCKAKIWNKGDKDPALLSPCSLFSAATWMNWEITSNKAFIFPLKSATNPVNTSSLISTLLEATSVRQSLGNPCSSGEILPLVMPWNVIT</sequence>
<name>A0A9P8TJ49_WICPI</name>
<evidence type="ECO:0000313" key="2">
    <source>
        <dbReference type="Proteomes" id="UP000774326"/>
    </source>
</evidence>
<evidence type="ECO:0000313" key="1">
    <source>
        <dbReference type="EMBL" id="KAH3681483.1"/>
    </source>
</evidence>
<organism evidence="1 2">
    <name type="scientific">Wickerhamomyces pijperi</name>
    <name type="common">Yeast</name>
    <name type="synonym">Pichia pijperi</name>
    <dbReference type="NCBI Taxonomy" id="599730"/>
    <lineage>
        <taxon>Eukaryota</taxon>
        <taxon>Fungi</taxon>
        <taxon>Dikarya</taxon>
        <taxon>Ascomycota</taxon>
        <taxon>Saccharomycotina</taxon>
        <taxon>Saccharomycetes</taxon>
        <taxon>Phaffomycetales</taxon>
        <taxon>Wickerhamomycetaceae</taxon>
        <taxon>Wickerhamomyces</taxon>
    </lineage>
</organism>
<reference evidence="1" key="2">
    <citation type="submission" date="2021-01" db="EMBL/GenBank/DDBJ databases">
        <authorList>
            <person name="Schikora-Tamarit M.A."/>
        </authorList>
    </citation>
    <scope>NUCLEOTIDE SEQUENCE</scope>
    <source>
        <strain evidence="1">CBS2887</strain>
    </source>
</reference>
<protein>
    <submittedName>
        <fullName evidence="1">Uncharacterized protein</fullName>
    </submittedName>
</protein>
<dbReference type="EMBL" id="JAEUBG010004410">
    <property type="protein sequence ID" value="KAH3681483.1"/>
    <property type="molecule type" value="Genomic_DNA"/>
</dbReference>
<gene>
    <name evidence="1" type="ORF">WICPIJ_007562</name>
</gene>
<dbReference type="Proteomes" id="UP000774326">
    <property type="component" value="Unassembled WGS sequence"/>
</dbReference>
<accession>A0A9P8TJ49</accession>
<dbReference type="AlphaFoldDB" id="A0A9P8TJ49"/>